<dbReference type="PROSITE" id="PS51918">
    <property type="entry name" value="RADICAL_SAM"/>
    <property type="match status" value="1"/>
</dbReference>
<accession>A0A1M4X5A9</accession>
<evidence type="ECO:0000313" key="7">
    <source>
        <dbReference type="Proteomes" id="UP000184196"/>
    </source>
</evidence>
<dbReference type="CDD" id="cd21128">
    <property type="entry name" value="SPASM_rSAM"/>
    <property type="match status" value="1"/>
</dbReference>
<keyword evidence="3" id="KW-0408">Iron</keyword>
<dbReference type="InterPro" id="IPR007197">
    <property type="entry name" value="rSAM"/>
</dbReference>
<dbReference type="PANTHER" id="PTHR43524">
    <property type="entry name" value="RADICAL SAM SUPERFAMILY PROTEIN"/>
    <property type="match status" value="1"/>
</dbReference>
<dbReference type="SUPFAM" id="SSF102114">
    <property type="entry name" value="Radical SAM enzymes"/>
    <property type="match status" value="1"/>
</dbReference>
<keyword evidence="1" id="KW-0949">S-adenosyl-L-methionine</keyword>
<feature type="domain" description="Radical SAM core" evidence="5">
    <location>
        <begin position="30"/>
        <end position="242"/>
    </location>
</feature>
<organism evidence="6 7">
    <name type="scientific">Desulfofundulus australicus DSM 11792</name>
    <dbReference type="NCBI Taxonomy" id="1121425"/>
    <lineage>
        <taxon>Bacteria</taxon>
        <taxon>Bacillati</taxon>
        <taxon>Bacillota</taxon>
        <taxon>Clostridia</taxon>
        <taxon>Eubacteriales</taxon>
        <taxon>Peptococcaceae</taxon>
        <taxon>Desulfofundulus</taxon>
    </lineage>
</organism>
<keyword evidence="4" id="KW-0411">Iron-sulfur</keyword>
<reference evidence="7" key="1">
    <citation type="submission" date="2016-11" db="EMBL/GenBank/DDBJ databases">
        <authorList>
            <person name="Varghese N."/>
            <person name="Submissions S."/>
        </authorList>
    </citation>
    <scope>NUCLEOTIDE SEQUENCE [LARGE SCALE GENOMIC DNA]</scope>
    <source>
        <strain evidence="7">DSM 11792</strain>
    </source>
</reference>
<dbReference type="InterPro" id="IPR023885">
    <property type="entry name" value="4Fe4S-binding_SPASM_dom"/>
</dbReference>
<gene>
    <name evidence="6" type="ORF">SAMN02745218_00999</name>
</gene>
<dbReference type="EMBL" id="FQUW01000010">
    <property type="protein sequence ID" value="SHE88698.1"/>
    <property type="molecule type" value="Genomic_DNA"/>
</dbReference>
<proteinExistence type="predicted"/>
<dbReference type="AlphaFoldDB" id="A0A1M4X5A9"/>
<dbReference type="InterPro" id="IPR013785">
    <property type="entry name" value="Aldolase_TIM"/>
</dbReference>
<evidence type="ECO:0000313" key="6">
    <source>
        <dbReference type="EMBL" id="SHE88698.1"/>
    </source>
</evidence>
<dbReference type="SFLD" id="SFLDS00029">
    <property type="entry name" value="Radical_SAM"/>
    <property type="match status" value="1"/>
</dbReference>
<dbReference type="SFLD" id="SFLDG01386">
    <property type="entry name" value="main_SPASM_domain-containing"/>
    <property type="match status" value="1"/>
</dbReference>
<dbReference type="GO" id="GO:0003824">
    <property type="term" value="F:catalytic activity"/>
    <property type="evidence" value="ECO:0007669"/>
    <property type="project" value="InterPro"/>
</dbReference>
<dbReference type="PANTHER" id="PTHR43524:SF1">
    <property type="entry name" value="RADICAL SAM SUPERFAMILY PROTEIN"/>
    <property type="match status" value="1"/>
</dbReference>
<dbReference type="InterPro" id="IPR006638">
    <property type="entry name" value="Elp3/MiaA/NifB-like_rSAM"/>
</dbReference>
<protein>
    <submittedName>
        <fullName evidence="6">Radical SAM superfamily enzyme, MoaA/NifB/PqqE/SkfB family</fullName>
    </submittedName>
</protein>
<dbReference type="GO" id="GO:0051536">
    <property type="term" value="F:iron-sulfur cluster binding"/>
    <property type="evidence" value="ECO:0007669"/>
    <property type="project" value="UniProtKB-KW"/>
</dbReference>
<dbReference type="Pfam" id="PF04055">
    <property type="entry name" value="Radical_SAM"/>
    <property type="match status" value="1"/>
</dbReference>
<dbReference type="CDD" id="cd01335">
    <property type="entry name" value="Radical_SAM"/>
    <property type="match status" value="1"/>
</dbReference>
<dbReference type="Gene3D" id="3.20.20.70">
    <property type="entry name" value="Aldolase class I"/>
    <property type="match status" value="1"/>
</dbReference>
<evidence type="ECO:0000256" key="4">
    <source>
        <dbReference type="ARBA" id="ARBA00023014"/>
    </source>
</evidence>
<keyword evidence="2" id="KW-0479">Metal-binding</keyword>
<evidence type="ECO:0000256" key="3">
    <source>
        <dbReference type="ARBA" id="ARBA00023004"/>
    </source>
</evidence>
<dbReference type="RefSeq" id="WP_242655854.1">
    <property type="nucleotide sequence ID" value="NZ_FQUW01000010.1"/>
</dbReference>
<evidence type="ECO:0000256" key="1">
    <source>
        <dbReference type="ARBA" id="ARBA00022691"/>
    </source>
</evidence>
<evidence type="ECO:0000256" key="2">
    <source>
        <dbReference type="ARBA" id="ARBA00022723"/>
    </source>
</evidence>
<dbReference type="SFLD" id="SFLDG01067">
    <property type="entry name" value="SPASM/twitch_domain_containing"/>
    <property type="match status" value="1"/>
</dbReference>
<dbReference type="InterPro" id="IPR058240">
    <property type="entry name" value="rSAM_sf"/>
</dbReference>
<sequence>MKKRLILNWFIHQILLGSFLRESKAAALGVHVPDFLLVDPTSACNLNCRGCWAGRYSPRNSLSFERLDKLFSEAKELGIYWIVLSGGEPLVYPRLFELMARHSDMAFMAYTNGTLIDEKTAGRIIEVGNFSPAISLEGWQETTDARRGAGTFARVMHTMDLLRARGTVFGASLTITRYNVQEVTSDEFIDFLIERGVAYVWTFHYIPIGRNPDVKLMITPEQRAYLARRIPYLRTHKPIQIADFWNDGELVEGCIAGGRKYIHINAQGEVEPCAFVHFAVDNINEKSLLEVLNSPLFEAYQKRQPFHCNHLRPCPIIDNPRALREIVQESGAHPTHEGAETVLEGVVAAYLDDLSRAWGELADEIWAERQKVNGKTLVDAAG</sequence>
<dbReference type="Proteomes" id="UP000184196">
    <property type="component" value="Unassembled WGS sequence"/>
</dbReference>
<dbReference type="Pfam" id="PF13186">
    <property type="entry name" value="SPASM"/>
    <property type="match status" value="1"/>
</dbReference>
<evidence type="ECO:0000259" key="5">
    <source>
        <dbReference type="PROSITE" id="PS51918"/>
    </source>
</evidence>
<keyword evidence="7" id="KW-1185">Reference proteome</keyword>
<dbReference type="GO" id="GO:0046872">
    <property type="term" value="F:metal ion binding"/>
    <property type="evidence" value="ECO:0007669"/>
    <property type="project" value="UniProtKB-KW"/>
</dbReference>
<dbReference type="SMART" id="SM00729">
    <property type="entry name" value="Elp3"/>
    <property type="match status" value="1"/>
</dbReference>
<name>A0A1M4X5A9_9FIRM</name>